<evidence type="ECO:0000313" key="2">
    <source>
        <dbReference type="Proteomes" id="UP000821865"/>
    </source>
</evidence>
<comment type="caution">
    <text evidence="1">The sequence shown here is derived from an EMBL/GenBank/DDBJ whole genome shotgun (WGS) entry which is preliminary data.</text>
</comment>
<sequence>MEANINIQVFPEDTSQEQVFQEAVQDRVNAFVKGANVLLFAFGPTACGKTHIMEGPPTDPGVVPHTLERVFRLLSPRCSKPSSYNVFVVVMPITKTYNV</sequence>
<protein>
    <submittedName>
        <fullName evidence="1">Uncharacterized protein</fullName>
    </submittedName>
</protein>
<gene>
    <name evidence="1" type="ORF">HPB49_015332</name>
</gene>
<accession>A0ACB8E189</accession>
<organism evidence="1 2">
    <name type="scientific">Dermacentor silvarum</name>
    <name type="common">Tick</name>
    <dbReference type="NCBI Taxonomy" id="543639"/>
    <lineage>
        <taxon>Eukaryota</taxon>
        <taxon>Metazoa</taxon>
        <taxon>Ecdysozoa</taxon>
        <taxon>Arthropoda</taxon>
        <taxon>Chelicerata</taxon>
        <taxon>Arachnida</taxon>
        <taxon>Acari</taxon>
        <taxon>Parasitiformes</taxon>
        <taxon>Ixodida</taxon>
        <taxon>Ixodoidea</taxon>
        <taxon>Ixodidae</taxon>
        <taxon>Rhipicephalinae</taxon>
        <taxon>Dermacentor</taxon>
    </lineage>
</organism>
<dbReference type="Proteomes" id="UP000821865">
    <property type="component" value="Chromosome 1"/>
</dbReference>
<proteinExistence type="predicted"/>
<keyword evidence="2" id="KW-1185">Reference proteome</keyword>
<reference evidence="1" key="1">
    <citation type="submission" date="2020-05" db="EMBL/GenBank/DDBJ databases">
        <title>Large-scale comparative analyses of tick genomes elucidate their genetic diversity and vector capacities.</title>
        <authorList>
            <person name="Jia N."/>
            <person name="Wang J."/>
            <person name="Shi W."/>
            <person name="Du L."/>
            <person name="Sun Y."/>
            <person name="Zhan W."/>
            <person name="Jiang J."/>
            <person name="Wang Q."/>
            <person name="Zhang B."/>
            <person name="Ji P."/>
            <person name="Sakyi L.B."/>
            <person name="Cui X."/>
            <person name="Yuan T."/>
            <person name="Jiang B."/>
            <person name="Yang W."/>
            <person name="Lam T.T.-Y."/>
            <person name="Chang Q."/>
            <person name="Ding S."/>
            <person name="Wang X."/>
            <person name="Zhu J."/>
            <person name="Ruan X."/>
            <person name="Zhao L."/>
            <person name="Wei J."/>
            <person name="Que T."/>
            <person name="Du C."/>
            <person name="Cheng J."/>
            <person name="Dai P."/>
            <person name="Han X."/>
            <person name="Huang E."/>
            <person name="Gao Y."/>
            <person name="Liu J."/>
            <person name="Shao H."/>
            <person name="Ye R."/>
            <person name="Li L."/>
            <person name="Wei W."/>
            <person name="Wang X."/>
            <person name="Wang C."/>
            <person name="Yang T."/>
            <person name="Huo Q."/>
            <person name="Li W."/>
            <person name="Guo W."/>
            <person name="Chen H."/>
            <person name="Zhou L."/>
            <person name="Ni X."/>
            <person name="Tian J."/>
            <person name="Zhou Y."/>
            <person name="Sheng Y."/>
            <person name="Liu T."/>
            <person name="Pan Y."/>
            <person name="Xia L."/>
            <person name="Li J."/>
            <person name="Zhao F."/>
            <person name="Cao W."/>
        </authorList>
    </citation>
    <scope>NUCLEOTIDE SEQUENCE</scope>
    <source>
        <strain evidence="1">Dsil-2018</strain>
    </source>
</reference>
<dbReference type="EMBL" id="CM023470">
    <property type="protein sequence ID" value="KAH7980371.1"/>
    <property type="molecule type" value="Genomic_DNA"/>
</dbReference>
<evidence type="ECO:0000313" key="1">
    <source>
        <dbReference type="EMBL" id="KAH7980371.1"/>
    </source>
</evidence>
<name>A0ACB8E189_DERSI</name>